<name>A0A543A900_9ACTN</name>
<comment type="caution">
    <text evidence="1">The sequence shown here is derived from an EMBL/GenBank/DDBJ whole genome shotgun (WGS) entry which is preliminary data.</text>
</comment>
<keyword evidence="2" id="KW-1185">Reference proteome</keyword>
<organism evidence="1 2">
    <name type="scientific">Nocardioides albertanoniae</name>
    <dbReference type="NCBI Taxonomy" id="1175486"/>
    <lineage>
        <taxon>Bacteria</taxon>
        <taxon>Bacillati</taxon>
        <taxon>Actinomycetota</taxon>
        <taxon>Actinomycetes</taxon>
        <taxon>Propionibacteriales</taxon>
        <taxon>Nocardioidaceae</taxon>
        <taxon>Nocardioides</taxon>
    </lineage>
</organism>
<accession>A0A543A900</accession>
<evidence type="ECO:0000313" key="1">
    <source>
        <dbReference type="EMBL" id="TQL69072.1"/>
    </source>
</evidence>
<dbReference type="Proteomes" id="UP000320209">
    <property type="component" value="Unassembled WGS sequence"/>
</dbReference>
<dbReference type="AlphaFoldDB" id="A0A543A900"/>
<dbReference type="EMBL" id="VFOV01000001">
    <property type="protein sequence ID" value="TQL69072.1"/>
    <property type="molecule type" value="Genomic_DNA"/>
</dbReference>
<proteinExistence type="predicted"/>
<evidence type="ECO:0000313" key="2">
    <source>
        <dbReference type="Proteomes" id="UP000320209"/>
    </source>
</evidence>
<reference evidence="1 2" key="1">
    <citation type="submission" date="2019-06" db="EMBL/GenBank/DDBJ databases">
        <title>Sequencing the genomes of 1000 actinobacteria strains.</title>
        <authorList>
            <person name="Klenk H.-P."/>
        </authorList>
    </citation>
    <scope>NUCLEOTIDE SEQUENCE [LARGE SCALE GENOMIC DNA]</scope>
    <source>
        <strain evidence="1 2">DSM 25218</strain>
    </source>
</reference>
<protein>
    <submittedName>
        <fullName evidence="1">Uncharacterized protein</fullName>
    </submittedName>
</protein>
<gene>
    <name evidence="1" type="ORF">FB381_2973</name>
</gene>
<dbReference type="RefSeq" id="WP_141780992.1">
    <property type="nucleotide sequence ID" value="NZ_VFOV01000001.1"/>
</dbReference>
<sequence length="87" mass="9174">MQDEYDDVRREIAEGSRHAEEAGGLLAEAIGDLEESIRVLKGTTYTTSQEAPGLALSSLNACAELLAHTIGELQAADATAVSWANSL</sequence>